<comment type="caution">
    <text evidence="1">The sequence shown here is derived from an EMBL/GenBank/DDBJ whole genome shotgun (WGS) entry which is preliminary data.</text>
</comment>
<gene>
    <name evidence="1" type="ORF">CGS49_08020</name>
</gene>
<accession>A0ACC9CZC6</accession>
<evidence type="ECO:0000313" key="2">
    <source>
        <dbReference type="Proteomes" id="UP000220959"/>
    </source>
</evidence>
<name>A0ACC9CZC6_9FIRM</name>
<organism evidence="1 2">
    <name type="scientific">Faecalibacterium langellae</name>
    <dbReference type="NCBI Taxonomy" id="3435293"/>
    <lineage>
        <taxon>Bacteria</taxon>
        <taxon>Bacillati</taxon>
        <taxon>Bacillota</taxon>
        <taxon>Clostridia</taxon>
        <taxon>Eubacteriales</taxon>
        <taxon>Oscillospiraceae</taxon>
        <taxon>Faecalibacterium</taxon>
    </lineage>
</organism>
<proteinExistence type="predicted"/>
<dbReference type="EMBL" id="NMTR01000019">
    <property type="protein sequence ID" value="PDX61109.1"/>
    <property type="molecule type" value="Genomic_DNA"/>
</dbReference>
<evidence type="ECO:0000313" key="1">
    <source>
        <dbReference type="EMBL" id="PDX61109.1"/>
    </source>
</evidence>
<reference evidence="1 2" key="1">
    <citation type="journal article" date="2017" name="Front. Microbiol.">
        <title>New Insights into the Diversity of the Genus Faecalibacterium.</title>
        <authorList>
            <person name="Benevides L."/>
            <person name="Burman S."/>
            <person name="Martin R."/>
            <person name="Robert V."/>
            <person name="Thomas M."/>
            <person name="Miquel S."/>
            <person name="Chain F."/>
            <person name="Sokol H."/>
            <person name="Bermudez-Humaran L.G."/>
            <person name="Morrison M."/>
            <person name="Langella P."/>
            <person name="Azevedo V.A."/>
            <person name="Chatel J.M."/>
            <person name="Soares S."/>
        </authorList>
    </citation>
    <scope>NUCLEOTIDE SEQUENCE [LARGE SCALE GENOMIC DNA]</scope>
    <source>
        <strain evidence="2">CNCM I-4541</strain>
    </source>
</reference>
<dbReference type="Proteomes" id="UP000220959">
    <property type="component" value="Unassembled WGS sequence"/>
</dbReference>
<sequence>MKLPASYAVVDEEEMVYLDGGASGAYNNFLNVGKVFNYIARIFSGASSIINNVNVIYQSFLSLNDLLKGFAVKA</sequence>
<keyword evidence="2" id="KW-1185">Reference proteome</keyword>
<protein>
    <submittedName>
        <fullName evidence="1">Uncharacterized protein</fullName>
    </submittedName>
</protein>